<reference evidence="3 4" key="1">
    <citation type="submission" date="2021-10" db="EMBL/GenBank/DDBJ databases">
        <title>Anaerobic single-cell dispensing facilitates the cultivation of human gut bacteria.</title>
        <authorList>
            <person name="Afrizal A."/>
        </authorList>
    </citation>
    <scope>NUCLEOTIDE SEQUENCE [LARGE SCALE GENOMIC DNA]</scope>
    <source>
        <strain evidence="3 4">CLA-AA-H212</strain>
    </source>
</reference>
<gene>
    <name evidence="3" type="ORF">LKD28_01910</name>
</gene>
<name>A0ABS8FN08_9FIRM</name>
<evidence type="ECO:0000313" key="4">
    <source>
        <dbReference type="Proteomes" id="UP001198495"/>
    </source>
</evidence>
<feature type="compositionally biased region" description="Acidic residues" evidence="1">
    <location>
        <begin position="153"/>
        <end position="167"/>
    </location>
</feature>
<evidence type="ECO:0000256" key="1">
    <source>
        <dbReference type="SAM" id="MobiDB-lite"/>
    </source>
</evidence>
<accession>A0ABS8FN08</accession>
<evidence type="ECO:0000313" key="3">
    <source>
        <dbReference type="EMBL" id="MCC2217792.1"/>
    </source>
</evidence>
<evidence type="ECO:0000256" key="2">
    <source>
        <dbReference type="SAM" id="Phobius"/>
    </source>
</evidence>
<dbReference type="RefSeq" id="WP_227572853.1">
    <property type="nucleotide sequence ID" value="NZ_JAJEQT010000001.1"/>
</dbReference>
<dbReference type="EMBL" id="JAJEQT010000001">
    <property type="protein sequence ID" value="MCC2217792.1"/>
    <property type="molecule type" value="Genomic_DNA"/>
</dbReference>
<keyword evidence="2" id="KW-0812">Transmembrane</keyword>
<proteinExistence type="predicted"/>
<keyword evidence="2" id="KW-1133">Transmembrane helix</keyword>
<keyword evidence="2" id="KW-0472">Membrane</keyword>
<organism evidence="3 4">
    <name type="scientific">Coprococcus hominis</name>
    <name type="common">ex Arizal et al. 2022</name>
    <dbReference type="NCBI Taxonomy" id="2881262"/>
    <lineage>
        <taxon>Bacteria</taxon>
        <taxon>Bacillati</taxon>
        <taxon>Bacillota</taxon>
        <taxon>Clostridia</taxon>
        <taxon>Lachnospirales</taxon>
        <taxon>Lachnospiraceae</taxon>
        <taxon>Coprococcus</taxon>
    </lineage>
</organism>
<sequence length="167" mass="17790">MSGNNNQKSAGYAILGVIIVFAIIGFFVSLTEKEDPKCAFAGCDNTVSTEGGYCYQHNTPGKRRKAAYGTSSSHSHSTTSSTTSSGSASNSSGSSSNSGSSSSSYKPSSSNSKYNSSHSHDSYDSGYDDVYMDGDYDQDRYDRDDDYATGVDDAIEEDIEDGNEGDW</sequence>
<dbReference type="Proteomes" id="UP001198495">
    <property type="component" value="Unassembled WGS sequence"/>
</dbReference>
<feature type="transmembrane region" description="Helical" evidence="2">
    <location>
        <begin position="12"/>
        <end position="30"/>
    </location>
</feature>
<feature type="compositionally biased region" description="Acidic residues" evidence="1">
    <location>
        <begin position="126"/>
        <end position="136"/>
    </location>
</feature>
<keyword evidence="4" id="KW-1185">Reference proteome</keyword>
<feature type="region of interest" description="Disordered" evidence="1">
    <location>
        <begin position="60"/>
        <end position="167"/>
    </location>
</feature>
<feature type="compositionally biased region" description="Low complexity" evidence="1">
    <location>
        <begin position="71"/>
        <end position="117"/>
    </location>
</feature>
<comment type="caution">
    <text evidence="3">The sequence shown here is derived from an EMBL/GenBank/DDBJ whole genome shotgun (WGS) entry which is preliminary data.</text>
</comment>
<protein>
    <submittedName>
        <fullName evidence="3">Uncharacterized protein</fullName>
    </submittedName>
</protein>